<dbReference type="EMBL" id="KZ679262">
    <property type="protein sequence ID" value="PTB40894.1"/>
    <property type="molecule type" value="Genomic_DNA"/>
</dbReference>
<feature type="compositionally biased region" description="Low complexity" evidence="1">
    <location>
        <begin position="265"/>
        <end position="279"/>
    </location>
</feature>
<dbReference type="InterPro" id="IPR006614">
    <property type="entry name" value="Peroxin/Ferlin"/>
</dbReference>
<feature type="compositionally biased region" description="Basic and acidic residues" evidence="1">
    <location>
        <begin position="63"/>
        <end position="78"/>
    </location>
</feature>
<feature type="region of interest" description="Disordered" evidence="1">
    <location>
        <begin position="263"/>
        <end position="294"/>
    </location>
</feature>
<feature type="compositionally biased region" description="Polar residues" evidence="1">
    <location>
        <begin position="280"/>
        <end position="290"/>
    </location>
</feature>
<dbReference type="STRING" id="1042311.A0A2T3Z7V9"/>
<evidence type="ECO:0000256" key="1">
    <source>
        <dbReference type="SAM" id="MobiDB-lite"/>
    </source>
</evidence>
<evidence type="ECO:0000259" key="2">
    <source>
        <dbReference type="SMART" id="SM00694"/>
    </source>
</evidence>
<dbReference type="SMART" id="SM00694">
    <property type="entry name" value="DysFC"/>
    <property type="match status" value="1"/>
</dbReference>
<dbReference type="Gene3D" id="1.25.40.10">
    <property type="entry name" value="Tetratricopeptide repeat domain"/>
    <property type="match status" value="1"/>
</dbReference>
<reference evidence="3 4" key="1">
    <citation type="submission" date="2016-07" db="EMBL/GenBank/DDBJ databases">
        <title>Multiple horizontal gene transfer events from other fungi enriched the ability of initially mycotrophic Trichoderma (Ascomycota) to feed on dead plant biomass.</title>
        <authorList>
            <consortium name="DOE Joint Genome Institute"/>
            <person name="Aerts A."/>
            <person name="Atanasova L."/>
            <person name="Chenthamara K."/>
            <person name="Zhang J."/>
            <person name="Grujic M."/>
            <person name="Henrissat B."/>
            <person name="Kuo A."/>
            <person name="Salamov A."/>
            <person name="Lipzen A."/>
            <person name="Labutti K."/>
            <person name="Barry K."/>
            <person name="Miao Y."/>
            <person name="Rahimi M.J."/>
            <person name="Shen Q."/>
            <person name="Grigoriev I.V."/>
            <person name="Kubicek C.P."/>
            <person name="Druzhinina I.S."/>
        </authorList>
    </citation>
    <scope>NUCLEOTIDE SEQUENCE [LARGE SCALE GENOMIC DNA]</scope>
    <source>
        <strain evidence="3 4">CBS 433.97</strain>
    </source>
</reference>
<dbReference type="InterPro" id="IPR011990">
    <property type="entry name" value="TPR-like_helical_dom_sf"/>
</dbReference>
<feature type="region of interest" description="Disordered" evidence="1">
    <location>
        <begin position="1"/>
        <end position="81"/>
    </location>
</feature>
<feature type="domain" description="Peroxin/Ferlin" evidence="2">
    <location>
        <begin position="200"/>
        <end position="235"/>
    </location>
</feature>
<sequence>MHGSRRVATLQPGDYDHEITILDDEAEEGSQRAASSEGRALIASNTASRLLSDQEAETEDDQERPSHRGERHGQDDTHLQPSSALKAKNAETHIYQLPTAETTSDLRPSVSGEGPSIEIRDKRETAIDILYENERGGFLCCGVGLFSAAALGGLDPTPWTNAYHNPSPTDIHTAQVPDPSWEWVWPEWRINEQDGLDEGGWEYSFAFQKAFSWHGPKWWNSFVRRRAWIRKRAKKRPEEAAIGSNPLASFDYFHTGLPSVLSPQGSRVGSRAPSRAPSRFSTTQASSVEPEQNRPDIEDIHMLLHILRTARIDRERREAVENYIEHAIDLSELQHEMHEIMCLFIFQQSRRQLLSYLMHKHEETAKAWEEDKSLELKVRKEALDAAVRHAEEEVCKLAYWSDVKQMAESGELRDVVNAYTLFVLEELNYETRYLTLNKEPLVFSFNRAETILPASENPSSKAARPNNARNRMFRETFREKSAAQSTDVQRKLASPYVPTVRGYPLAHAAEESKVHALQVAKVQVAFDMIWRDFGQEMPDWSETFNLLKRMMTKRSEPLSMAAMRIVLPKSWELELDNKKVEFVDSTTGLLAKLRVSSDHQNPSAIILRGKSSVLASAAEELVAACKDVEVYKLGEVAAFGYEVKRLWPAIEDAVDGGTFIPEDKLDNIWVHQEHQTHWIESPYEQTPKPEQWTIENLESYITTLVCGRLRPHLALRYYVKPEKDGKFVDTDGIRIRMIMDALTDPEAKACITPSMLKMAMSFMAHKGGHRADADRLLALAEEWGIPLDTEVFNIMLEGYVTKRDVGFFHWLLRKMEQRYFHPNARTWLLFLELVEKETERRQIIVAMYDLGLFKDPATRRGIARIMAAHDAYVAFKSGKRLPIFMAEQKSRYGDDWFTADAIKSILTEFFRFHERNNRRYDEFKSLIEMQSEDGRKVGVDTINLVLETCLFYKDWDTAIWALTKLKESGYEADATTYQYIIRLAIRLQLPHALGVAVFYGALEYKLQYLTRIILRRHLANHVKDTFWLQHKPKMLSKEMGRLLQDNRNRGISRMLSRVEWAINQVCEGYKPAKPLVEMLDLAQRTKDRPLLLRHRYPKDFQYEGADAPSDDLAIKMVGSGTADKKAMYVHLNWHFDPKTMVKGWNEEKAKKSQEWFDRNKRIPGDLKRSS</sequence>
<protein>
    <recommendedName>
        <fullName evidence="2">Peroxin/Ferlin domain-containing protein</fullName>
    </recommendedName>
</protein>
<evidence type="ECO:0000313" key="4">
    <source>
        <dbReference type="Proteomes" id="UP000240493"/>
    </source>
</evidence>
<dbReference type="AlphaFoldDB" id="A0A2T3Z7V9"/>
<dbReference type="Proteomes" id="UP000240493">
    <property type="component" value="Unassembled WGS sequence"/>
</dbReference>
<dbReference type="GO" id="GO:0016020">
    <property type="term" value="C:membrane"/>
    <property type="evidence" value="ECO:0007669"/>
    <property type="project" value="InterPro"/>
</dbReference>
<evidence type="ECO:0000313" key="3">
    <source>
        <dbReference type="EMBL" id="PTB40894.1"/>
    </source>
</evidence>
<proteinExistence type="predicted"/>
<keyword evidence="4" id="KW-1185">Reference proteome</keyword>
<gene>
    <name evidence="3" type="ORF">M441DRAFT_69314</name>
</gene>
<accession>A0A2T3Z7V9</accession>
<dbReference type="OrthoDB" id="185373at2759"/>
<organism evidence="3 4">
    <name type="scientific">Trichoderma asperellum (strain ATCC 204424 / CBS 433.97 / NBRC 101777)</name>
    <dbReference type="NCBI Taxonomy" id="1042311"/>
    <lineage>
        <taxon>Eukaryota</taxon>
        <taxon>Fungi</taxon>
        <taxon>Dikarya</taxon>
        <taxon>Ascomycota</taxon>
        <taxon>Pezizomycotina</taxon>
        <taxon>Sordariomycetes</taxon>
        <taxon>Hypocreomycetidae</taxon>
        <taxon>Hypocreales</taxon>
        <taxon>Hypocreaceae</taxon>
        <taxon>Trichoderma</taxon>
    </lineage>
</organism>
<name>A0A2T3Z7V9_TRIA4</name>